<feature type="non-terminal residue" evidence="1">
    <location>
        <position position="65"/>
    </location>
</feature>
<gene>
    <name evidence="1" type="primary">Nfu_g_1_009839</name>
</gene>
<sequence>PQRCQLNSLHQRDMMQAAGVRGRGCHQKVSEKYCNTKLFTTSGAKPLFYFLLSLSSRRLSHTHTH</sequence>
<dbReference type="AlphaFoldDB" id="A0A1A8JGC3"/>
<evidence type="ECO:0000313" key="1">
    <source>
        <dbReference type="EMBL" id="SBR09002.1"/>
    </source>
</evidence>
<accession>A0A1A8JGC3</accession>
<protein>
    <submittedName>
        <fullName evidence="1">Uncharacterized protein</fullName>
    </submittedName>
</protein>
<organism evidence="1">
    <name type="scientific">Nothobranchius kuhntae</name>
    <name type="common">Beira killifish</name>
    <dbReference type="NCBI Taxonomy" id="321403"/>
    <lineage>
        <taxon>Eukaryota</taxon>
        <taxon>Metazoa</taxon>
        <taxon>Chordata</taxon>
        <taxon>Craniata</taxon>
        <taxon>Vertebrata</taxon>
        <taxon>Euteleostomi</taxon>
        <taxon>Actinopterygii</taxon>
        <taxon>Neopterygii</taxon>
        <taxon>Teleostei</taxon>
        <taxon>Neoteleostei</taxon>
        <taxon>Acanthomorphata</taxon>
        <taxon>Ovalentaria</taxon>
        <taxon>Atherinomorphae</taxon>
        <taxon>Cyprinodontiformes</taxon>
        <taxon>Nothobranchiidae</taxon>
        <taxon>Nothobranchius</taxon>
    </lineage>
</organism>
<proteinExistence type="predicted"/>
<feature type="non-terminal residue" evidence="1">
    <location>
        <position position="1"/>
    </location>
</feature>
<reference evidence="1" key="1">
    <citation type="submission" date="2016-05" db="EMBL/GenBank/DDBJ databases">
        <authorList>
            <person name="Lavstsen T."/>
            <person name="Jespersen J.S."/>
        </authorList>
    </citation>
    <scope>NUCLEOTIDE SEQUENCE</scope>
    <source>
        <tissue evidence="1">Brain</tissue>
    </source>
</reference>
<dbReference type="EMBL" id="HAED01022249">
    <property type="protein sequence ID" value="SBR09002.1"/>
    <property type="molecule type" value="Transcribed_RNA"/>
</dbReference>
<name>A0A1A8JGC3_NOTKU</name>
<reference evidence="1" key="2">
    <citation type="submission" date="2016-06" db="EMBL/GenBank/DDBJ databases">
        <title>The genome of a short-lived fish provides insights into sex chromosome evolution and the genetic control of aging.</title>
        <authorList>
            <person name="Reichwald K."/>
            <person name="Felder M."/>
            <person name="Petzold A."/>
            <person name="Koch P."/>
            <person name="Groth M."/>
            <person name="Platzer M."/>
        </authorList>
    </citation>
    <scope>NUCLEOTIDE SEQUENCE</scope>
    <source>
        <tissue evidence="1">Brain</tissue>
    </source>
</reference>